<dbReference type="GO" id="GO:0005524">
    <property type="term" value="F:ATP binding"/>
    <property type="evidence" value="ECO:0007669"/>
    <property type="project" value="UniProtKB-UniRule"/>
</dbReference>
<evidence type="ECO:0000256" key="1">
    <source>
        <dbReference type="ARBA" id="ARBA00008874"/>
    </source>
</evidence>
<keyword evidence="2" id="KW-0067">ATP-binding</keyword>
<comment type="similarity">
    <text evidence="1">Belongs to the protein kinase superfamily. STE Ser/Thr protein kinase family. STE20 subfamily.</text>
</comment>
<dbReference type="PROSITE" id="PS50011">
    <property type="entry name" value="PROTEIN_KINASE_DOM"/>
    <property type="match status" value="1"/>
</dbReference>
<keyword evidence="6" id="KW-1185">Reference proteome</keyword>
<dbReference type="SUPFAM" id="SSF56112">
    <property type="entry name" value="Protein kinase-like (PK-like)"/>
    <property type="match status" value="1"/>
</dbReference>
<name>A0AA38GW55_TAXCH</name>
<feature type="domain" description="Protein kinase" evidence="4">
    <location>
        <begin position="62"/>
        <end position="323"/>
    </location>
</feature>
<dbReference type="InterPro" id="IPR011009">
    <property type="entry name" value="Kinase-like_dom_sf"/>
</dbReference>
<dbReference type="EMBL" id="JAHRHJ020000001">
    <property type="protein sequence ID" value="KAH9328930.1"/>
    <property type="molecule type" value="Genomic_DNA"/>
</dbReference>
<dbReference type="Proteomes" id="UP000824469">
    <property type="component" value="Unassembled WGS sequence"/>
</dbReference>
<protein>
    <recommendedName>
        <fullName evidence="4">Protein kinase domain-containing protein</fullName>
    </recommendedName>
</protein>
<dbReference type="PROSITE" id="PS00107">
    <property type="entry name" value="PROTEIN_KINASE_ATP"/>
    <property type="match status" value="1"/>
</dbReference>
<evidence type="ECO:0000256" key="3">
    <source>
        <dbReference type="SAM" id="MobiDB-lite"/>
    </source>
</evidence>
<feature type="region of interest" description="Disordered" evidence="3">
    <location>
        <begin position="531"/>
        <end position="560"/>
    </location>
</feature>
<feature type="non-terminal residue" evidence="5">
    <location>
        <position position="1"/>
    </location>
</feature>
<dbReference type="InterPro" id="IPR017441">
    <property type="entry name" value="Protein_kinase_ATP_BS"/>
</dbReference>
<dbReference type="OMA" id="IPEMECI"/>
<dbReference type="GO" id="GO:0004672">
    <property type="term" value="F:protein kinase activity"/>
    <property type="evidence" value="ECO:0007669"/>
    <property type="project" value="InterPro"/>
</dbReference>
<proteinExistence type="inferred from homology"/>
<feature type="compositionally biased region" description="Basic and acidic residues" evidence="3">
    <location>
        <begin position="539"/>
        <end position="551"/>
    </location>
</feature>
<dbReference type="GO" id="GO:0043539">
    <property type="term" value="F:protein serine/threonine kinase activator activity"/>
    <property type="evidence" value="ECO:0007669"/>
    <property type="project" value="InterPro"/>
</dbReference>
<dbReference type="InterPro" id="IPR000719">
    <property type="entry name" value="Prot_kinase_dom"/>
</dbReference>
<dbReference type="PANTHER" id="PTHR48014:SF24">
    <property type="entry name" value="PROTEIN KINASE SUPERFAMILY PROTEIN"/>
    <property type="match status" value="1"/>
</dbReference>
<evidence type="ECO:0000313" key="6">
    <source>
        <dbReference type="Proteomes" id="UP000824469"/>
    </source>
</evidence>
<comment type="caution">
    <text evidence="5">The sequence shown here is derived from an EMBL/GenBank/DDBJ whole genome shotgun (WGS) entry which is preliminary data.</text>
</comment>
<organism evidence="5 6">
    <name type="scientific">Taxus chinensis</name>
    <name type="common">Chinese yew</name>
    <name type="synonym">Taxus wallichiana var. chinensis</name>
    <dbReference type="NCBI Taxonomy" id="29808"/>
    <lineage>
        <taxon>Eukaryota</taxon>
        <taxon>Viridiplantae</taxon>
        <taxon>Streptophyta</taxon>
        <taxon>Embryophyta</taxon>
        <taxon>Tracheophyta</taxon>
        <taxon>Spermatophyta</taxon>
        <taxon>Pinopsida</taxon>
        <taxon>Pinidae</taxon>
        <taxon>Conifers II</taxon>
        <taxon>Cupressales</taxon>
        <taxon>Taxaceae</taxon>
        <taxon>Taxus</taxon>
    </lineage>
</organism>
<dbReference type="PANTHER" id="PTHR48014">
    <property type="entry name" value="SERINE/THREONINE-PROTEIN KINASE FRAY2"/>
    <property type="match status" value="1"/>
</dbReference>
<evidence type="ECO:0000313" key="5">
    <source>
        <dbReference type="EMBL" id="KAH9328930.1"/>
    </source>
</evidence>
<feature type="binding site" evidence="2">
    <location>
        <position position="91"/>
    </location>
    <ligand>
        <name>ATP</name>
        <dbReference type="ChEBI" id="CHEBI:30616"/>
    </ligand>
</feature>
<reference evidence="5 6" key="1">
    <citation type="journal article" date="2021" name="Nat. Plants">
        <title>The Taxus genome provides insights into paclitaxel biosynthesis.</title>
        <authorList>
            <person name="Xiong X."/>
            <person name="Gou J."/>
            <person name="Liao Q."/>
            <person name="Li Y."/>
            <person name="Zhou Q."/>
            <person name="Bi G."/>
            <person name="Li C."/>
            <person name="Du R."/>
            <person name="Wang X."/>
            <person name="Sun T."/>
            <person name="Guo L."/>
            <person name="Liang H."/>
            <person name="Lu P."/>
            <person name="Wu Y."/>
            <person name="Zhang Z."/>
            <person name="Ro D.K."/>
            <person name="Shang Y."/>
            <person name="Huang S."/>
            <person name="Yan J."/>
        </authorList>
    </citation>
    <scope>NUCLEOTIDE SEQUENCE [LARGE SCALE GENOMIC DNA]</scope>
    <source>
        <strain evidence="5">Ta-2019</strain>
    </source>
</reference>
<feature type="non-terminal residue" evidence="5">
    <location>
        <position position="723"/>
    </location>
</feature>
<dbReference type="FunFam" id="3.30.200.20:FF:000099">
    <property type="entry name" value="Serine/threonine-protein kinase BLUS1"/>
    <property type="match status" value="1"/>
</dbReference>
<sequence length="723" mass="80386">AVFCGIESWFNLIHWVMEPYAGNGGCFGGRLLPSPSKRKLMLNLGVVQQRSGKKYPVKSSDYKLLEEVGVGSTAIVYRALCVPFQEIVAVKIVGLDKSSATLDRLCHEVKTMALINHPNVLRAHCSFVVDYNLWIVMPYIAWGSCLQLMKAIYHEGFKESVIASFLWDVLKALYYLHTRGQVHRNVKAGNILVDASGAVILGGFGFSTSTFDNGDTQCSSNTFVGTSYWMAPEVMEPHHSSGPKVDIWSFGITALELSQGHDSFNKYSPMKVLQTASQRPNLGNNYERQNKLSKPFLEIITKCLTKDPTKRPSAKKLLKHSFFKNAPYSDAVVQTVFNGLPHLGDMLKALKLREASILEQKKLPSEEREDQSQSKHKQLQGISLWNFDLEDIEVQASSIQDDEEMHSTKAMENQKPIKETESVVKIESIRPESGGEGGDHILQVQSSSLEASVPLQSPNGLKEHVDVFEGNNNPYSIPEMECIKFKDQKLVVFQAQKDDASKAQDYRHALEKAGGLQEDSHNVYVQSHDVCSSPLAGDKSNEHQHQPKFEQDSSGSSSFHRMNVTHSADCIYKRTNAAGNRDNSGEMTMVPAVQEKGRFKVTSENLDPEQTMPQPTTVPFSTSSTSNLAISTIRPLIQNISDYNATQGEKIVNLIKLLSQGKISSVHLSNLGSKASSCNGLDNLRLETSSEREQELLQKVVELQIRVANITHEIQKGKTMNIQ</sequence>
<accession>A0AA38GW55</accession>
<gene>
    <name evidence="5" type="ORF">KI387_001038</name>
</gene>
<dbReference type="Gene3D" id="3.30.200.20">
    <property type="entry name" value="Phosphorylase Kinase, domain 1"/>
    <property type="match status" value="1"/>
</dbReference>
<dbReference type="InterPro" id="IPR047173">
    <property type="entry name" value="STRAD_A/B-like"/>
</dbReference>
<evidence type="ECO:0000259" key="4">
    <source>
        <dbReference type="PROSITE" id="PS50011"/>
    </source>
</evidence>
<evidence type="ECO:0000256" key="2">
    <source>
        <dbReference type="PROSITE-ProRule" id="PRU10141"/>
    </source>
</evidence>
<dbReference type="Gene3D" id="1.10.510.10">
    <property type="entry name" value="Transferase(Phosphotransferase) domain 1"/>
    <property type="match status" value="1"/>
</dbReference>
<dbReference type="Pfam" id="PF00069">
    <property type="entry name" value="Pkinase"/>
    <property type="match status" value="1"/>
</dbReference>
<keyword evidence="2" id="KW-0547">Nucleotide-binding</keyword>
<dbReference type="AlphaFoldDB" id="A0AA38GW55"/>